<feature type="compositionally biased region" description="Basic and acidic residues" evidence="1">
    <location>
        <begin position="365"/>
        <end position="374"/>
    </location>
</feature>
<gene>
    <name evidence="2" type="ORF">BMF94_5273</name>
</gene>
<feature type="compositionally biased region" description="Basic and acidic residues" evidence="1">
    <location>
        <begin position="168"/>
        <end position="186"/>
    </location>
</feature>
<sequence length="945" mass="103040">MSLSLDEEPSFRLGRDQTSTPHKLLQGGRGGDADANSRDGEPLHESDTDSLVGDAEGRRQNWRSSLSEGGEEGYHAGGGGRSTPLTRRTLLQLAHHDDRPLSASARGLVDDHAAPLAERRTFDALKREVLYAPSPSTGSSTLVEREFDPPAPKQPHEDRFSSRPRSPLKMEEASSSRQEVRGHTSEDEASDIAAQTFGRRSRIGDLASFVDSRLAVQQDVISSVTPRRQSLRSSRSSTPRADTASPPSSSTARLSASTTREQDRSARTPDRFKTSMTAARHSNGSSQVHDVFKRLITGPDGALAHSAERRASSALGGSLNGSNAYGYEPPTPAPPGHYAFVPSSVLPLERSTPSRSRYAAGRQARRGEGQRREVEEEPSQLERALQHLGEAQRAEADGDVVTARPQQANVGRDPRVSLAQRDDDLLAGRSAIQFAMAESSAFSHSDEDAPPALPASSPSYSYEPRNSGLRNSVRFASEPTYRAQSPSRSLSPPSPPSPYRAAPDSTSPSFRERASFAGPGAFTRSRSPDLPPLPLPLPPDSPEPSRLATHGRSPSSRFRRSQTSPSEPPISTALDAPSAASPPRPSRRSGWERPASSTPPRTNGVEPPRPEGTPEDRPDLSLSTSRHSSSRPRRSRSPSVQGQSWPDPDEAEIPPLRFEPRADAAEQKPYPDKLSDEAAEDLTAPATADESTSSIKIRELVEQLSVAVQTLAEREVSPRSREVPRAVGELASHLARRKELDDARRSELERDLQTMQVKNAETVHGRSDTLQRLVDTYELEHDLGTRMDELKRSIEGMSQLVGTQVSQAIGETLDRESHNRARWFTIACSAQIVIFLFILRLINAQQANLYASVYYDPFNPDVFHLPPGVGPYGSRYDPFLSLDTLSAFSPTGLPISNASSPLNFPFWIVQTFLHQWIVPFLPKLRLSPSTATDRIAAAAAVVVPI</sequence>
<feature type="compositionally biased region" description="Basic and acidic residues" evidence="1">
    <location>
        <begin position="143"/>
        <end position="161"/>
    </location>
</feature>
<feature type="compositionally biased region" description="Basic and acidic residues" evidence="1">
    <location>
        <begin position="608"/>
        <end position="619"/>
    </location>
</feature>
<evidence type="ECO:0000313" key="2">
    <source>
        <dbReference type="EMBL" id="POY71681.1"/>
    </source>
</evidence>
<feature type="compositionally biased region" description="Basic and acidic residues" evidence="1">
    <location>
        <begin position="108"/>
        <end position="129"/>
    </location>
</feature>
<feature type="compositionally biased region" description="Low complexity" evidence="1">
    <location>
        <begin position="482"/>
        <end position="491"/>
    </location>
</feature>
<dbReference type="EMBL" id="PJQD01000074">
    <property type="protein sequence ID" value="POY71681.1"/>
    <property type="molecule type" value="Genomic_DNA"/>
</dbReference>
<accession>A0A2S5B4P3</accession>
<feature type="compositionally biased region" description="Low complexity" evidence="1">
    <location>
        <begin position="225"/>
        <end position="259"/>
    </location>
</feature>
<feature type="compositionally biased region" description="Basic and acidic residues" evidence="1">
    <location>
        <begin position="31"/>
        <end position="47"/>
    </location>
</feature>
<comment type="caution">
    <text evidence="2">The sequence shown here is derived from an EMBL/GenBank/DDBJ whole genome shotgun (WGS) entry which is preliminary data.</text>
</comment>
<feature type="compositionally biased region" description="Polar residues" evidence="1">
    <location>
        <begin position="274"/>
        <end position="288"/>
    </location>
</feature>
<keyword evidence="3" id="KW-1185">Reference proteome</keyword>
<feature type="region of interest" description="Disordered" evidence="1">
    <location>
        <begin position="1"/>
        <end position="198"/>
    </location>
</feature>
<feature type="region of interest" description="Disordered" evidence="1">
    <location>
        <begin position="439"/>
        <end position="670"/>
    </location>
</feature>
<evidence type="ECO:0000313" key="3">
    <source>
        <dbReference type="Proteomes" id="UP000237144"/>
    </source>
</evidence>
<dbReference type="AlphaFoldDB" id="A0A2S5B4P3"/>
<organism evidence="2 3">
    <name type="scientific">Rhodotorula taiwanensis</name>
    <dbReference type="NCBI Taxonomy" id="741276"/>
    <lineage>
        <taxon>Eukaryota</taxon>
        <taxon>Fungi</taxon>
        <taxon>Dikarya</taxon>
        <taxon>Basidiomycota</taxon>
        <taxon>Pucciniomycotina</taxon>
        <taxon>Microbotryomycetes</taxon>
        <taxon>Sporidiobolales</taxon>
        <taxon>Sporidiobolaceae</taxon>
        <taxon>Rhodotorula</taxon>
    </lineage>
</organism>
<proteinExistence type="predicted"/>
<feature type="compositionally biased region" description="Low complexity" evidence="1">
    <location>
        <begin position="454"/>
        <end position="464"/>
    </location>
</feature>
<feature type="region of interest" description="Disordered" evidence="1">
    <location>
        <begin position="349"/>
        <end position="417"/>
    </location>
</feature>
<feature type="compositionally biased region" description="Pro residues" evidence="1">
    <location>
        <begin position="529"/>
        <end position="542"/>
    </location>
</feature>
<feature type="compositionally biased region" description="Basic and acidic residues" evidence="1">
    <location>
        <begin position="260"/>
        <end position="273"/>
    </location>
</feature>
<feature type="region of interest" description="Disordered" evidence="1">
    <location>
        <begin position="218"/>
        <end position="293"/>
    </location>
</feature>
<name>A0A2S5B4P3_9BASI</name>
<dbReference type="OrthoDB" id="2528547at2759"/>
<feature type="compositionally biased region" description="Polar residues" evidence="1">
    <location>
        <begin position="552"/>
        <end position="565"/>
    </location>
</feature>
<dbReference type="Proteomes" id="UP000237144">
    <property type="component" value="Unassembled WGS sequence"/>
</dbReference>
<reference evidence="2 3" key="1">
    <citation type="journal article" date="2018" name="Front. Microbiol.">
        <title>Prospects for Fungal Bioremediation of Acidic Radioactive Waste Sites: Characterization and Genome Sequence of Rhodotorula taiwanensis MD1149.</title>
        <authorList>
            <person name="Tkavc R."/>
            <person name="Matrosova V.Y."/>
            <person name="Grichenko O.E."/>
            <person name="Gostincar C."/>
            <person name="Volpe R.P."/>
            <person name="Klimenkova P."/>
            <person name="Gaidamakova E.K."/>
            <person name="Zhou C.E."/>
            <person name="Stewart B.J."/>
            <person name="Lyman M.G."/>
            <person name="Malfatti S.A."/>
            <person name="Rubinfeld B."/>
            <person name="Courtot M."/>
            <person name="Singh J."/>
            <person name="Dalgard C.L."/>
            <person name="Hamilton T."/>
            <person name="Frey K.G."/>
            <person name="Gunde-Cimerman N."/>
            <person name="Dugan L."/>
            <person name="Daly M.J."/>
        </authorList>
    </citation>
    <scope>NUCLEOTIDE SEQUENCE [LARGE SCALE GENOMIC DNA]</scope>
    <source>
        <strain evidence="2 3">MD1149</strain>
    </source>
</reference>
<feature type="compositionally biased region" description="Basic and acidic residues" evidence="1">
    <location>
        <begin position="658"/>
        <end position="670"/>
    </location>
</feature>
<protein>
    <submittedName>
        <fullName evidence="2">Uncharacterized protein</fullName>
    </submittedName>
</protein>
<evidence type="ECO:0000256" key="1">
    <source>
        <dbReference type="SAM" id="MobiDB-lite"/>
    </source>
</evidence>
<dbReference type="STRING" id="741276.A0A2S5B4P3"/>